<dbReference type="AlphaFoldDB" id="A0A382RTV4"/>
<dbReference type="Gene3D" id="1.10.540.10">
    <property type="entry name" value="Acyl-CoA dehydrogenase/oxidase, N-terminal domain"/>
    <property type="match status" value="1"/>
</dbReference>
<sequence length="50" mass="5684">MPLERDPANFDAHEMIEEDVLSDLRTKAKEQGLWAFQMPKERGGVGLNNV</sequence>
<organism evidence="1">
    <name type="scientific">marine metagenome</name>
    <dbReference type="NCBI Taxonomy" id="408172"/>
    <lineage>
        <taxon>unclassified sequences</taxon>
        <taxon>metagenomes</taxon>
        <taxon>ecological metagenomes</taxon>
    </lineage>
</organism>
<feature type="non-terminal residue" evidence="1">
    <location>
        <position position="50"/>
    </location>
</feature>
<dbReference type="InterPro" id="IPR037069">
    <property type="entry name" value="AcylCoA_DH/ox_N_sf"/>
</dbReference>
<reference evidence="1" key="1">
    <citation type="submission" date="2018-05" db="EMBL/GenBank/DDBJ databases">
        <authorList>
            <person name="Lanie J.A."/>
            <person name="Ng W.-L."/>
            <person name="Kazmierczak K.M."/>
            <person name="Andrzejewski T.M."/>
            <person name="Davidsen T.M."/>
            <person name="Wayne K.J."/>
            <person name="Tettelin H."/>
            <person name="Glass J.I."/>
            <person name="Rusch D."/>
            <person name="Podicherti R."/>
            <person name="Tsui H.-C.T."/>
            <person name="Winkler M.E."/>
        </authorList>
    </citation>
    <scope>NUCLEOTIDE SEQUENCE</scope>
</reference>
<name>A0A382RTV4_9ZZZZ</name>
<dbReference type="EMBL" id="UINC01124161">
    <property type="protein sequence ID" value="SVD01114.1"/>
    <property type="molecule type" value="Genomic_DNA"/>
</dbReference>
<gene>
    <name evidence="1" type="ORF">METZ01_LOCUS353968</name>
</gene>
<proteinExistence type="predicted"/>
<dbReference type="GO" id="GO:0016627">
    <property type="term" value="F:oxidoreductase activity, acting on the CH-CH group of donors"/>
    <property type="evidence" value="ECO:0007669"/>
    <property type="project" value="InterPro"/>
</dbReference>
<evidence type="ECO:0000313" key="1">
    <source>
        <dbReference type="EMBL" id="SVD01114.1"/>
    </source>
</evidence>
<evidence type="ECO:0008006" key="2">
    <source>
        <dbReference type="Google" id="ProtNLM"/>
    </source>
</evidence>
<dbReference type="GO" id="GO:0050660">
    <property type="term" value="F:flavin adenine dinucleotide binding"/>
    <property type="evidence" value="ECO:0007669"/>
    <property type="project" value="InterPro"/>
</dbReference>
<accession>A0A382RTV4</accession>
<protein>
    <recommendedName>
        <fullName evidence="2">Acyl-CoA dehydrogenase/oxidase N-terminal domain-containing protein</fullName>
    </recommendedName>
</protein>